<gene>
    <name evidence="2" type="ORF">M0R45_001031</name>
</gene>
<evidence type="ECO:0000313" key="2">
    <source>
        <dbReference type="EMBL" id="KAK9903704.1"/>
    </source>
</evidence>
<proteinExistence type="predicted"/>
<protein>
    <submittedName>
        <fullName evidence="2">Uncharacterized protein</fullName>
    </submittedName>
</protein>
<accession>A0AAW1VP18</accession>
<keyword evidence="3" id="KW-1185">Reference proteome</keyword>
<dbReference type="Proteomes" id="UP001457282">
    <property type="component" value="Unassembled WGS sequence"/>
</dbReference>
<feature type="region of interest" description="Disordered" evidence="1">
    <location>
        <begin position="120"/>
        <end position="145"/>
    </location>
</feature>
<evidence type="ECO:0000256" key="1">
    <source>
        <dbReference type="SAM" id="MobiDB-lite"/>
    </source>
</evidence>
<feature type="region of interest" description="Disordered" evidence="1">
    <location>
        <begin position="182"/>
        <end position="252"/>
    </location>
</feature>
<evidence type="ECO:0000313" key="3">
    <source>
        <dbReference type="Proteomes" id="UP001457282"/>
    </source>
</evidence>
<sequence length="361" mass="37964">MGGGGGDIAAPAQHKRLRSDDVLCDKLKAVQVTSAESDATIPNTTPNSVSYASMLLNPMSNYGNAAIDDVEFSDEDCTYSGNSSVPTACTFKKSDEQPVNEAPVNPVTSNVSADVHMTLTTKTPDPTVSPDGNEESTSNSHGPWMLMSYKNRKRESTANGNTKGLGASGSRFSILETDEDEYATSAADNTKTPVTPKKSNSELLPSSSSKSRKASSHPMKDITNGLPVGTKDKKLGPGKPRKSVTGSKMVKGSTADVKPFSISLPNAPSIFKTTNPATSLANVPASFGHCPPEIDPGANTVNEDSDYVHASTAQVCSDFASDTFNMAANIPMMVPLVDSSDEETSMGVDMSSSMEENMIIS</sequence>
<feature type="compositionally biased region" description="Low complexity" evidence="1">
    <location>
        <begin position="197"/>
        <end position="209"/>
    </location>
</feature>
<reference evidence="2 3" key="1">
    <citation type="journal article" date="2023" name="G3 (Bethesda)">
        <title>A chromosome-length genome assembly and annotation of blackberry (Rubus argutus, cv. 'Hillquist').</title>
        <authorList>
            <person name="Bruna T."/>
            <person name="Aryal R."/>
            <person name="Dudchenko O."/>
            <person name="Sargent D.J."/>
            <person name="Mead D."/>
            <person name="Buti M."/>
            <person name="Cavallini A."/>
            <person name="Hytonen T."/>
            <person name="Andres J."/>
            <person name="Pham M."/>
            <person name="Weisz D."/>
            <person name="Mascagni F."/>
            <person name="Usai G."/>
            <person name="Natali L."/>
            <person name="Bassil N."/>
            <person name="Fernandez G.E."/>
            <person name="Lomsadze A."/>
            <person name="Armour M."/>
            <person name="Olukolu B."/>
            <person name="Poorten T."/>
            <person name="Britton C."/>
            <person name="Davik J."/>
            <person name="Ashrafi H."/>
            <person name="Aiden E.L."/>
            <person name="Borodovsky M."/>
            <person name="Worthington M."/>
        </authorList>
    </citation>
    <scope>NUCLEOTIDE SEQUENCE [LARGE SCALE GENOMIC DNA]</scope>
    <source>
        <strain evidence="2">PI 553951</strain>
    </source>
</reference>
<dbReference type="EMBL" id="JBEDUW010000215">
    <property type="protein sequence ID" value="KAK9903704.1"/>
    <property type="molecule type" value="Genomic_DNA"/>
</dbReference>
<dbReference type="AlphaFoldDB" id="A0AAW1VP18"/>
<organism evidence="2 3">
    <name type="scientific">Rubus argutus</name>
    <name type="common">Southern blackberry</name>
    <dbReference type="NCBI Taxonomy" id="59490"/>
    <lineage>
        <taxon>Eukaryota</taxon>
        <taxon>Viridiplantae</taxon>
        <taxon>Streptophyta</taxon>
        <taxon>Embryophyta</taxon>
        <taxon>Tracheophyta</taxon>
        <taxon>Spermatophyta</taxon>
        <taxon>Magnoliopsida</taxon>
        <taxon>eudicotyledons</taxon>
        <taxon>Gunneridae</taxon>
        <taxon>Pentapetalae</taxon>
        <taxon>rosids</taxon>
        <taxon>fabids</taxon>
        <taxon>Rosales</taxon>
        <taxon>Rosaceae</taxon>
        <taxon>Rosoideae</taxon>
        <taxon>Rosoideae incertae sedis</taxon>
        <taxon>Rubus</taxon>
    </lineage>
</organism>
<comment type="caution">
    <text evidence="2">The sequence shown here is derived from an EMBL/GenBank/DDBJ whole genome shotgun (WGS) entry which is preliminary data.</text>
</comment>
<name>A0AAW1VP18_RUBAR</name>